<dbReference type="EMBL" id="JAAMPT010000201">
    <property type="protein sequence ID" value="NMH24520.1"/>
    <property type="molecule type" value="Genomic_DNA"/>
</dbReference>
<keyword evidence="1" id="KW-0812">Transmembrane</keyword>
<evidence type="ECO:0000313" key="3">
    <source>
        <dbReference type="Proteomes" id="UP000767947"/>
    </source>
</evidence>
<evidence type="ECO:0000256" key="1">
    <source>
        <dbReference type="SAM" id="Phobius"/>
    </source>
</evidence>
<gene>
    <name evidence="2" type="ORF">G6042_04470</name>
</gene>
<feature type="transmembrane region" description="Helical" evidence="1">
    <location>
        <begin position="170"/>
        <end position="188"/>
    </location>
</feature>
<protein>
    <submittedName>
        <fullName evidence="2">Uncharacterized protein</fullName>
    </submittedName>
</protein>
<accession>A0ABX1QST1</accession>
<keyword evidence="1" id="KW-1133">Transmembrane helix</keyword>
<comment type="caution">
    <text evidence="2">The sequence shown here is derived from an EMBL/GenBank/DDBJ whole genome shotgun (WGS) entry which is preliminary data.</text>
</comment>
<reference evidence="2 3" key="1">
    <citation type="submission" date="2020-02" db="EMBL/GenBank/DDBJ databases">
        <title>Flavobacterium sp. genome.</title>
        <authorList>
            <person name="Jung H.S."/>
            <person name="Baek J.H."/>
            <person name="Jeon C.O."/>
        </authorList>
    </citation>
    <scope>NUCLEOTIDE SEQUENCE [LARGE SCALE GENOMIC DNA]</scope>
    <source>
        <strain evidence="2 3">SE-s27</strain>
    </source>
</reference>
<sequence>MFYFSSKKAFKVEGGFDLELPSKKTIISIKENYPFIEQRNKIIFSFNSSLKSEDENIKKFQKALNQFNHKKDTVNSINVYFGKQMQYEVFIKILEIAEIEKTPTYMVYKNELLITNISSSEIEKTNSENKSTTMNCGTQDYIRKQKLYNDEQNRLLENEKFQKSFFKKHWYLFLALSVLALINLYFLIKFNRNRKYNQKSYI</sequence>
<dbReference type="RefSeq" id="WP_169523116.1">
    <property type="nucleotide sequence ID" value="NZ_JAAMPT010000201.1"/>
</dbReference>
<keyword evidence="1" id="KW-0472">Membrane</keyword>
<organism evidence="2 3">
    <name type="scientific">Flavobacterium solisilvae</name>
    <dbReference type="NCBI Taxonomy" id="1852019"/>
    <lineage>
        <taxon>Bacteria</taxon>
        <taxon>Pseudomonadati</taxon>
        <taxon>Bacteroidota</taxon>
        <taxon>Flavobacteriia</taxon>
        <taxon>Flavobacteriales</taxon>
        <taxon>Flavobacteriaceae</taxon>
        <taxon>Flavobacterium</taxon>
    </lineage>
</organism>
<dbReference type="Proteomes" id="UP000767947">
    <property type="component" value="Unassembled WGS sequence"/>
</dbReference>
<evidence type="ECO:0000313" key="2">
    <source>
        <dbReference type="EMBL" id="NMH24520.1"/>
    </source>
</evidence>
<keyword evidence="3" id="KW-1185">Reference proteome</keyword>
<name>A0ABX1QST1_9FLAO</name>
<proteinExistence type="predicted"/>